<dbReference type="OrthoDB" id="240216at2759"/>
<evidence type="ECO:0000256" key="2">
    <source>
        <dbReference type="ARBA" id="ARBA00022679"/>
    </source>
</evidence>
<dbReference type="Pfam" id="PF00755">
    <property type="entry name" value="Carn_acyltransf"/>
    <property type="match status" value="1"/>
</dbReference>
<dbReference type="Gene3D" id="3.30.559.70">
    <property type="entry name" value="Choline/Carnitine o-acyltransferase, domain 2"/>
    <property type="match status" value="1"/>
</dbReference>
<evidence type="ECO:0000256" key="1">
    <source>
        <dbReference type="ARBA" id="ARBA00005232"/>
    </source>
</evidence>
<dbReference type="InterPro" id="IPR039551">
    <property type="entry name" value="Cho/carn_acyl_trans"/>
</dbReference>
<keyword evidence="3 5" id="KW-0012">Acyltransferase</keyword>
<evidence type="ECO:0000256" key="3">
    <source>
        <dbReference type="ARBA" id="ARBA00023315"/>
    </source>
</evidence>
<evidence type="ECO:0000313" key="5">
    <source>
        <dbReference type="EMBL" id="KAJ2849266.1"/>
    </source>
</evidence>
<dbReference type="EC" id="2.3.1.7" evidence="5"/>
<reference evidence="5" key="1">
    <citation type="submission" date="2022-07" db="EMBL/GenBank/DDBJ databases">
        <title>Phylogenomic reconstructions and comparative analyses of Kickxellomycotina fungi.</title>
        <authorList>
            <person name="Reynolds N.K."/>
            <person name="Stajich J.E."/>
            <person name="Barry K."/>
            <person name="Grigoriev I.V."/>
            <person name="Crous P."/>
            <person name="Smith M.E."/>
        </authorList>
    </citation>
    <scope>NUCLEOTIDE SEQUENCE</scope>
    <source>
        <strain evidence="5">NRRL 1566</strain>
    </source>
</reference>
<dbReference type="InterPro" id="IPR042231">
    <property type="entry name" value="Cho/carn_acyl_trans_2"/>
</dbReference>
<dbReference type="Proteomes" id="UP001139887">
    <property type="component" value="Unassembled WGS sequence"/>
</dbReference>
<keyword evidence="2 5" id="KW-0808">Transferase</keyword>
<proteinExistence type="inferred from homology"/>
<dbReference type="Gene3D" id="3.30.559.10">
    <property type="entry name" value="Chloramphenicol acetyltransferase-like domain"/>
    <property type="match status" value="1"/>
</dbReference>
<dbReference type="PANTHER" id="PTHR22589:SF103">
    <property type="entry name" value="CARNITINE O-ACETYL-TRANSFERASE, ISOFORM A-RELATED"/>
    <property type="match status" value="1"/>
</dbReference>
<dbReference type="AlphaFoldDB" id="A0A9W8IFA7"/>
<gene>
    <name evidence="5" type="primary">CAT2_3</name>
    <name evidence="5" type="ORF">IWW36_002759</name>
</gene>
<keyword evidence="6" id="KW-1185">Reference proteome</keyword>
<dbReference type="SUPFAM" id="SSF52777">
    <property type="entry name" value="CoA-dependent acyltransferases"/>
    <property type="match status" value="1"/>
</dbReference>
<accession>A0A9W8IFA7</accession>
<dbReference type="InterPro" id="IPR023213">
    <property type="entry name" value="CAT-like_dom_sf"/>
</dbReference>
<dbReference type="InterPro" id="IPR000542">
    <property type="entry name" value="Carn_acyl_trans"/>
</dbReference>
<comment type="caution">
    <text evidence="5">The sequence shown here is derived from an EMBL/GenBank/DDBJ whole genome shotgun (WGS) entry which is preliminary data.</text>
</comment>
<sequence length="123" mass="14264">MSSTSLPKLPVPELQDTAARFVEAARPLFSAEEFEACLVKLNDFIETQGPTLQMRLKERAEQHGNWLEEWWNEYAYFMNRASTCFNVNYFFGFRDTPQQMTQSRLAAALIESAVRFRDQLESG</sequence>
<dbReference type="EMBL" id="JANBUW010000091">
    <property type="protein sequence ID" value="KAJ2849266.1"/>
    <property type="molecule type" value="Genomic_DNA"/>
</dbReference>
<evidence type="ECO:0000313" key="6">
    <source>
        <dbReference type="Proteomes" id="UP001139887"/>
    </source>
</evidence>
<protein>
    <submittedName>
        <fullName evidence="5">Carnitine O-acetyltransferase mitochondrial</fullName>
        <ecNumber evidence="5">2.3.1.7</ecNumber>
    </submittedName>
</protein>
<comment type="similarity">
    <text evidence="1">Belongs to the carnitine/choline acetyltransferase family.</text>
</comment>
<feature type="non-terminal residue" evidence="5">
    <location>
        <position position="123"/>
    </location>
</feature>
<evidence type="ECO:0000259" key="4">
    <source>
        <dbReference type="Pfam" id="PF00755"/>
    </source>
</evidence>
<name>A0A9W8IFA7_9FUNG</name>
<dbReference type="PANTHER" id="PTHR22589">
    <property type="entry name" value="CARNITINE O-ACYLTRANSFERASE"/>
    <property type="match status" value="1"/>
</dbReference>
<organism evidence="5 6">
    <name type="scientific">Coemansia brasiliensis</name>
    <dbReference type="NCBI Taxonomy" id="2650707"/>
    <lineage>
        <taxon>Eukaryota</taxon>
        <taxon>Fungi</taxon>
        <taxon>Fungi incertae sedis</taxon>
        <taxon>Zoopagomycota</taxon>
        <taxon>Kickxellomycotina</taxon>
        <taxon>Kickxellomycetes</taxon>
        <taxon>Kickxellales</taxon>
        <taxon>Kickxellaceae</taxon>
        <taxon>Coemansia</taxon>
    </lineage>
</organism>
<feature type="domain" description="Choline/carnitine acyltransferase" evidence="4">
    <location>
        <begin position="9"/>
        <end position="122"/>
    </location>
</feature>
<dbReference type="GO" id="GO:0004092">
    <property type="term" value="F:carnitine O-acetyltransferase activity"/>
    <property type="evidence" value="ECO:0007669"/>
    <property type="project" value="UniProtKB-EC"/>
</dbReference>